<gene>
    <name evidence="1" type="ORF">AVM11_08865</name>
</gene>
<dbReference type="RefSeq" id="WP_062125860.1">
    <property type="nucleotide sequence ID" value="NZ_CP017578.1"/>
</dbReference>
<protein>
    <submittedName>
        <fullName evidence="1">Uncharacterized protein</fullName>
    </submittedName>
</protein>
<evidence type="ECO:0000313" key="2">
    <source>
        <dbReference type="Proteomes" id="UP000078460"/>
    </source>
</evidence>
<dbReference type="KEGG" id="smy:BJP26_00515"/>
<evidence type="ECO:0000313" key="1">
    <source>
        <dbReference type="EMBL" id="KZB94104.1"/>
    </source>
</evidence>
<accession>A0A175Y035</accession>
<organism evidence="1 2">
    <name type="scientific">Sphingomonas melonis TY</name>
    <dbReference type="NCBI Taxonomy" id="621456"/>
    <lineage>
        <taxon>Bacteria</taxon>
        <taxon>Pseudomonadati</taxon>
        <taxon>Pseudomonadota</taxon>
        <taxon>Alphaproteobacteria</taxon>
        <taxon>Sphingomonadales</taxon>
        <taxon>Sphingomonadaceae</taxon>
        <taxon>Sphingomonas</taxon>
    </lineage>
</organism>
<dbReference type="AlphaFoldDB" id="A0A175Y035"/>
<name>A0A175Y035_9SPHN</name>
<sequence>MTTTTWQDIATAPRDGSWFFTKTEGGSFCPYDVARFEPDLDDFVKAGCGFEFVTHWRPAEDALPCDPAAVE</sequence>
<dbReference type="EMBL" id="LQCK02000045">
    <property type="protein sequence ID" value="KZB94104.1"/>
    <property type="molecule type" value="Genomic_DNA"/>
</dbReference>
<proteinExistence type="predicted"/>
<keyword evidence="2" id="KW-1185">Reference proteome</keyword>
<reference evidence="1" key="1">
    <citation type="submission" date="2016-03" db="EMBL/GenBank/DDBJ databases">
        <title>Sphingomonas melonis TY, whole genome shotgun sequencing.</title>
        <authorList>
            <person name="Wang H."/>
            <person name="Zhu P."/>
        </authorList>
    </citation>
    <scope>NUCLEOTIDE SEQUENCE [LARGE SCALE GENOMIC DNA]</scope>
    <source>
        <strain evidence="1">TY</strain>
    </source>
</reference>
<dbReference type="STRING" id="621456.BJP26_00515"/>
<comment type="caution">
    <text evidence="1">The sequence shown here is derived from an EMBL/GenBank/DDBJ whole genome shotgun (WGS) entry which is preliminary data.</text>
</comment>
<dbReference type="Proteomes" id="UP000078460">
    <property type="component" value="Unassembled WGS sequence"/>
</dbReference>